<name>A0ABW3FHM8_9HYPH</name>
<dbReference type="EMBL" id="JBHTJV010000010">
    <property type="protein sequence ID" value="MFD0917122.1"/>
    <property type="molecule type" value="Genomic_DNA"/>
</dbReference>
<proteinExistence type="predicted"/>
<comment type="caution">
    <text evidence="3">The sequence shown here is derived from an EMBL/GenBank/DDBJ whole genome shotgun (WGS) entry which is preliminary data.</text>
</comment>
<organism evidence="3 4">
    <name type="scientific">Pseudahrensia aquimaris</name>
    <dbReference type="NCBI Taxonomy" id="744461"/>
    <lineage>
        <taxon>Bacteria</taxon>
        <taxon>Pseudomonadati</taxon>
        <taxon>Pseudomonadota</taxon>
        <taxon>Alphaproteobacteria</taxon>
        <taxon>Hyphomicrobiales</taxon>
        <taxon>Ahrensiaceae</taxon>
        <taxon>Pseudahrensia</taxon>
    </lineage>
</organism>
<reference evidence="4" key="1">
    <citation type="journal article" date="2019" name="Int. J. Syst. Evol. Microbiol.">
        <title>The Global Catalogue of Microorganisms (GCM) 10K type strain sequencing project: providing services to taxonomists for standard genome sequencing and annotation.</title>
        <authorList>
            <consortium name="The Broad Institute Genomics Platform"/>
            <consortium name="The Broad Institute Genome Sequencing Center for Infectious Disease"/>
            <person name="Wu L."/>
            <person name="Ma J."/>
        </authorList>
    </citation>
    <scope>NUCLEOTIDE SEQUENCE [LARGE SCALE GENOMIC DNA]</scope>
    <source>
        <strain evidence="4">CCUG 60023</strain>
    </source>
</reference>
<sequence length="162" mass="17673">MSDKSENGADLFTNAFKSFGRNLKLPSVTIEDVVNHHRKNIRALEAAAQNTTKGAQAIMNEQRKQLENALADITHMVQDARDGGLNKENARDVVADQAEFAKKAFESTIQNATSMGEVLRNVSTENMNVLKTRVQESIEEIKSAMDSGKSDGGGDEPPIKPS</sequence>
<dbReference type="InterPro" id="IPR010127">
    <property type="entry name" value="Phasin_subfam-1"/>
</dbReference>
<evidence type="ECO:0000259" key="2">
    <source>
        <dbReference type="Pfam" id="PF09361"/>
    </source>
</evidence>
<evidence type="ECO:0000313" key="3">
    <source>
        <dbReference type="EMBL" id="MFD0917122.1"/>
    </source>
</evidence>
<keyword evidence="4" id="KW-1185">Reference proteome</keyword>
<feature type="region of interest" description="Disordered" evidence="1">
    <location>
        <begin position="143"/>
        <end position="162"/>
    </location>
</feature>
<gene>
    <name evidence="3" type="ORF">ACFQ14_11950</name>
</gene>
<accession>A0ABW3FHM8</accession>
<evidence type="ECO:0000313" key="4">
    <source>
        <dbReference type="Proteomes" id="UP001597101"/>
    </source>
</evidence>
<protein>
    <submittedName>
        <fullName evidence="3">Phasin family protein</fullName>
    </submittedName>
</protein>
<feature type="domain" description="Phasin" evidence="2">
    <location>
        <begin position="32"/>
        <end position="134"/>
    </location>
</feature>
<dbReference type="InterPro" id="IPR018968">
    <property type="entry name" value="Phasin"/>
</dbReference>
<dbReference type="Pfam" id="PF09361">
    <property type="entry name" value="Phasin_2"/>
    <property type="match status" value="1"/>
</dbReference>
<dbReference type="RefSeq" id="WP_377212984.1">
    <property type="nucleotide sequence ID" value="NZ_JBHTJV010000010.1"/>
</dbReference>
<dbReference type="Proteomes" id="UP001597101">
    <property type="component" value="Unassembled WGS sequence"/>
</dbReference>
<dbReference type="NCBIfam" id="TIGR01841">
    <property type="entry name" value="phasin"/>
    <property type="match status" value="1"/>
</dbReference>
<evidence type="ECO:0000256" key="1">
    <source>
        <dbReference type="SAM" id="MobiDB-lite"/>
    </source>
</evidence>